<dbReference type="InterPro" id="IPR005467">
    <property type="entry name" value="His_kinase_dom"/>
</dbReference>
<evidence type="ECO:0000256" key="2">
    <source>
        <dbReference type="ARBA" id="ARBA00012438"/>
    </source>
</evidence>
<dbReference type="SMART" id="SM00388">
    <property type="entry name" value="HisKA"/>
    <property type="match status" value="1"/>
</dbReference>
<comment type="catalytic activity">
    <reaction evidence="1">
        <text>ATP + protein L-histidine = ADP + protein N-phospho-L-histidine.</text>
        <dbReference type="EC" id="2.7.13.3"/>
    </reaction>
</comment>
<keyword evidence="5 9" id="KW-0418">Kinase</keyword>
<dbReference type="CDD" id="cd04598">
    <property type="entry name" value="CBS_pair_GGDEF_EAL"/>
    <property type="match status" value="1"/>
</dbReference>
<dbReference type="GO" id="GO:0016301">
    <property type="term" value="F:kinase activity"/>
    <property type="evidence" value="ECO:0007669"/>
    <property type="project" value="UniProtKB-KW"/>
</dbReference>
<keyword evidence="10" id="KW-1185">Reference proteome</keyword>
<dbReference type="PANTHER" id="PTHR43047:SF63">
    <property type="entry name" value="HISTIDINE KINASE"/>
    <property type="match status" value="1"/>
</dbReference>
<dbReference type="SMART" id="SM00387">
    <property type="entry name" value="HATPase_c"/>
    <property type="match status" value="1"/>
</dbReference>
<feature type="domain" description="Histidine kinase" evidence="8">
    <location>
        <begin position="183"/>
        <end position="404"/>
    </location>
</feature>
<dbReference type="SUPFAM" id="SSF54631">
    <property type="entry name" value="CBS-domain pair"/>
    <property type="match status" value="1"/>
</dbReference>
<dbReference type="Proteomes" id="UP000595197">
    <property type="component" value="Chromosome"/>
</dbReference>
<gene>
    <name evidence="9" type="ORF">IGS68_21440</name>
</gene>
<protein>
    <recommendedName>
        <fullName evidence="2">histidine kinase</fullName>
        <ecNumber evidence="2">2.7.13.3</ecNumber>
    </recommendedName>
</protein>
<dbReference type="EC" id="2.7.13.3" evidence="2"/>
<evidence type="ECO:0000256" key="4">
    <source>
        <dbReference type="ARBA" id="ARBA00022679"/>
    </source>
</evidence>
<evidence type="ECO:0000256" key="1">
    <source>
        <dbReference type="ARBA" id="ARBA00000085"/>
    </source>
</evidence>
<organism evidence="9 10">
    <name type="scientific">Skermanella cutis</name>
    <dbReference type="NCBI Taxonomy" id="2775420"/>
    <lineage>
        <taxon>Bacteria</taxon>
        <taxon>Pseudomonadati</taxon>
        <taxon>Pseudomonadota</taxon>
        <taxon>Alphaproteobacteria</taxon>
        <taxon>Rhodospirillales</taxon>
        <taxon>Azospirillaceae</taxon>
        <taxon>Skermanella</taxon>
    </lineage>
</organism>
<dbReference type="CDD" id="cd16922">
    <property type="entry name" value="HATPase_EvgS-ArcB-TorS-like"/>
    <property type="match status" value="1"/>
</dbReference>
<evidence type="ECO:0000256" key="6">
    <source>
        <dbReference type="SAM" id="Coils"/>
    </source>
</evidence>
<dbReference type="EMBL" id="CP067420">
    <property type="protein sequence ID" value="QQP88565.1"/>
    <property type="molecule type" value="Genomic_DNA"/>
</dbReference>
<evidence type="ECO:0000256" key="7">
    <source>
        <dbReference type="SAM" id="MobiDB-lite"/>
    </source>
</evidence>
<evidence type="ECO:0000313" key="10">
    <source>
        <dbReference type="Proteomes" id="UP000595197"/>
    </source>
</evidence>
<dbReference type="PANTHER" id="PTHR43047">
    <property type="entry name" value="TWO-COMPONENT HISTIDINE PROTEIN KINASE"/>
    <property type="match status" value="1"/>
</dbReference>
<name>A0ABX7B422_9PROT</name>
<dbReference type="Gene3D" id="3.30.565.10">
    <property type="entry name" value="Histidine kinase-like ATPase, C-terminal domain"/>
    <property type="match status" value="1"/>
</dbReference>
<sequence>MSACAPVQRSYRLPGPNRTTPGEGGFRVGDLIIPLPSIDPHVHCTRVYDIFADHPEWPALAVVNRGAVVGMIARPDLYATFAKPLLRDLYERRPISLLMDRLPLVVDADLSLDEVSQRIAHAKPEALVSGFIITERGEYRGIATALALMGRSVEQARAKNRELEEARRAAEAANSAKSSFLANMSHELRTPLNAVIGFAELIESEVFGPLGNERYAEYAADIRVSGHHLLDLINDLLDLSKAEANRLELSEGKIDVRSIVGSSVRIVAELAQRGGVTLRAEVPAPLPPLWGDERKLRQMVLNLVSNAVKFTPAGGGVTVSAALTEEGGLAVAVSDTGIGMSPDEQVRAMEPFSQIDNAMNRRQKGTGLGLPLTRRLVELHGGRLRMDSVPGCGTTITLYFPPERLESRVVSPAEA</sequence>
<feature type="region of interest" description="Disordered" evidence="7">
    <location>
        <begin position="1"/>
        <end position="22"/>
    </location>
</feature>
<keyword evidence="4" id="KW-0808">Transferase</keyword>
<reference evidence="9" key="1">
    <citation type="submission" date="2021-02" db="EMBL/GenBank/DDBJ databases">
        <title>Skermanella TT6 skin isolate.</title>
        <authorList>
            <person name="Lee K."/>
            <person name="Ganzorig M."/>
        </authorList>
    </citation>
    <scope>NUCLEOTIDE SEQUENCE</scope>
    <source>
        <strain evidence="9">TT6</strain>
    </source>
</reference>
<evidence type="ECO:0000256" key="3">
    <source>
        <dbReference type="ARBA" id="ARBA00022553"/>
    </source>
</evidence>
<dbReference type="Gene3D" id="1.10.287.130">
    <property type="match status" value="1"/>
</dbReference>
<dbReference type="SUPFAM" id="SSF55874">
    <property type="entry name" value="ATPase domain of HSP90 chaperone/DNA topoisomerase II/histidine kinase"/>
    <property type="match status" value="1"/>
</dbReference>
<proteinExistence type="predicted"/>
<feature type="coiled-coil region" evidence="6">
    <location>
        <begin position="146"/>
        <end position="176"/>
    </location>
</feature>
<evidence type="ECO:0000313" key="9">
    <source>
        <dbReference type="EMBL" id="QQP88565.1"/>
    </source>
</evidence>
<keyword evidence="6" id="KW-0175">Coiled coil</keyword>
<dbReference type="InterPro" id="IPR003594">
    <property type="entry name" value="HATPase_dom"/>
</dbReference>
<dbReference type="InterPro" id="IPR046342">
    <property type="entry name" value="CBS_dom_sf"/>
</dbReference>
<dbReference type="InterPro" id="IPR003661">
    <property type="entry name" value="HisK_dim/P_dom"/>
</dbReference>
<keyword evidence="3" id="KW-0597">Phosphoprotein</keyword>
<evidence type="ECO:0000256" key="5">
    <source>
        <dbReference type="ARBA" id="ARBA00022777"/>
    </source>
</evidence>
<accession>A0ABX7B422</accession>
<dbReference type="PROSITE" id="PS50109">
    <property type="entry name" value="HIS_KIN"/>
    <property type="match status" value="1"/>
</dbReference>
<dbReference type="InterPro" id="IPR036890">
    <property type="entry name" value="HATPase_C_sf"/>
</dbReference>
<dbReference type="Pfam" id="PF02518">
    <property type="entry name" value="HATPase_c"/>
    <property type="match status" value="1"/>
</dbReference>
<dbReference type="RefSeq" id="WP_201073637.1">
    <property type="nucleotide sequence ID" value="NZ_CP067420.1"/>
</dbReference>
<evidence type="ECO:0000259" key="8">
    <source>
        <dbReference type="PROSITE" id="PS50109"/>
    </source>
</evidence>
<dbReference type="PRINTS" id="PR00344">
    <property type="entry name" value="BCTRLSENSOR"/>
</dbReference>
<dbReference type="InterPro" id="IPR036097">
    <property type="entry name" value="HisK_dim/P_sf"/>
</dbReference>
<dbReference type="CDD" id="cd00082">
    <property type="entry name" value="HisKA"/>
    <property type="match status" value="1"/>
</dbReference>
<dbReference type="InterPro" id="IPR004358">
    <property type="entry name" value="Sig_transdc_His_kin-like_C"/>
</dbReference>
<dbReference type="SUPFAM" id="SSF47384">
    <property type="entry name" value="Homodimeric domain of signal transducing histidine kinase"/>
    <property type="match status" value="1"/>
</dbReference>
<dbReference type="Pfam" id="PF00512">
    <property type="entry name" value="HisKA"/>
    <property type="match status" value="1"/>
</dbReference>